<dbReference type="GO" id="GO:0032543">
    <property type="term" value="P:mitochondrial translation"/>
    <property type="evidence" value="ECO:0007669"/>
    <property type="project" value="UniProtKB-UniRule"/>
</dbReference>
<dbReference type="HAMAP" id="MF_00121">
    <property type="entry name" value="GatB"/>
    <property type="match status" value="1"/>
</dbReference>
<keyword evidence="9" id="KW-1185">Reference proteome</keyword>
<gene>
    <name evidence="7" type="ORF">BXYJ_LOCUS6708</name>
</gene>
<dbReference type="NCBIfam" id="TIGR00133">
    <property type="entry name" value="gatB"/>
    <property type="match status" value="1"/>
</dbReference>
<dbReference type="GO" id="GO:0030956">
    <property type="term" value="C:glutamyl-tRNA(Gln) amidotransferase complex"/>
    <property type="evidence" value="ECO:0007669"/>
    <property type="project" value="UniProtKB-UniRule"/>
</dbReference>
<dbReference type="Proteomes" id="UP000582659">
    <property type="component" value="Unassembled WGS sequence"/>
</dbReference>
<evidence type="ECO:0000313" key="7">
    <source>
        <dbReference type="EMBL" id="CAD5221498.1"/>
    </source>
</evidence>
<organism evidence="8 10">
    <name type="scientific">Bursaphelenchus xylophilus</name>
    <name type="common">Pinewood nematode worm</name>
    <name type="synonym">Aphelenchoides xylophilus</name>
    <dbReference type="NCBI Taxonomy" id="6326"/>
    <lineage>
        <taxon>Eukaryota</taxon>
        <taxon>Metazoa</taxon>
        <taxon>Ecdysozoa</taxon>
        <taxon>Nematoda</taxon>
        <taxon>Chromadorea</taxon>
        <taxon>Rhabditida</taxon>
        <taxon>Tylenchina</taxon>
        <taxon>Tylenchomorpha</taxon>
        <taxon>Aphelenchoidea</taxon>
        <taxon>Aphelenchoididae</taxon>
        <taxon>Bursaphelenchus</taxon>
    </lineage>
</organism>
<evidence type="ECO:0000256" key="3">
    <source>
        <dbReference type="ARBA" id="ARBA00022840"/>
    </source>
</evidence>
<dbReference type="SUPFAM" id="SSF55931">
    <property type="entry name" value="Glutamine synthetase/guanido kinase"/>
    <property type="match status" value="1"/>
</dbReference>
<dbReference type="EMBL" id="CAJFCV020000003">
    <property type="protein sequence ID" value="CAG9108545.1"/>
    <property type="molecule type" value="Genomic_DNA"/>
</dbReference>
<sequence>MLKIIYYNSFKRLLSTLAPSIGLEIHVQLKANSKLFSDAPVTDGVACGSNQTVALFDLGTPGTLPTVNENSVKLALKASMLLNSSVSHECRFDRKHYFYPDMPMGYQITQNELPIAKSGHFDYYVRQSRNKMKRATIKQVQLEMDSGKLIHNQGYDLIDLNRAGIGLIEIVTEPCFEGPIDASAFVENLRWVLAVNDISDCQMHRGQLRVDANVSVAPPGSKGNVVEIKNINSFVDIEKTLKYEIRRQVDVINNGGTIETETRGIVDGKTVSSREKGEGHDYRFLPEPNIPRIKIEKEWLTQLREELRPASYVHYIEKLGFTVDYTFDLLYDDNLRRFVDAVLLNIHSEHSKFEPLLHEFPKILVECGGTFPPPEAMISTYTTLIKYLIEAKITRLTFIDLVKFYLTGDTTAVDKKIADDNLWRITDPELVGRLISDALQKTNPDSVRKAKAGKLKHFNRIRNRIIVDSQRRIGIDQIEMALKERLGEL</sequence>
<dbReference type="GO" id="GO:0005524">
    <property type="term" value="F:ATP binding"/>
    <property type="evidence" value="ECO:0007669"/>
    <property type="project" value="UniProtKB-KW"/>
</dbReference>
<comment type="similarity">
    <text evidence="5">Belongs to the GatB/GatE family. GatB subfamily.</text>
</comment>
<dbReference type="Pfam" id="PF02934">
    <property type="entry name" value="GatB_N"/>
    <property type="match status" value="1"/>
</dbReference>
<evidence type="ECO:0000256" key="2">
    <source>
        <dbReference type="ARBA" id="ARBA00022741"/>
    </source>
</evidence>
<dbReference type="EC" id="6.3.5.-" evidence="5"/>
<keyword evidence="2 5" id="KW-0547">Nucleotide-binding</keyword>
<feature type="domain" description="Aspartyl/Glutamyl-tRNA(Gln) amidotransferase subunit B/E catalytic" evidence="6">
    <location>
        <begin position="20"/>
        <end position="300"/>
    </location>
</feature>
<dbReference type="GO" id="GO:0070681">
    <property type="term" value="P:glutaminyl-tRNAGln biosynthesis via transamidation"/>
    <property type="evidence" value="ECO:0007669"/>
    <property type="project" value="UniProtKB-UniRule"/>
</dbReference>
<evidence type="ECO:0000256" key="5">
    <source>
        <dbReference type="HAMAP-Rule" id="MF_03147"/>
    </source>
</evidence>
<dbReference type="InterPro" id="IPR017958">
    <property type="entry name" value="Gln-tRNA_amidoTrfase_suB_CS"/>
</dbReference>
<dbReference type="InterPro" id="IPR014746">
    <property type="entry name" value="Gln_synth/guanido_kin_cat_dom"/>
</dbReference>
<dbReference type="GO" id="GO:0005739">
    <property type="term" value="C:mitochondrion"/>
    <property type="evidence" value="ECO:0007669"/>
    <property type="project" value="UniProtKB-SubCell"/>
</dbReference>
<comment type="subcellular location">
    <subcellularLocation>
        <location evidence="5">Mitochondrion</location>
    </subcellularLocation>
</comment>
<keyword evidence="5" id="KW-0496">Mitochondrion</keyword>
<dbReference type="SMR" id="A0A1I7STD3"/>
<accession>A0A1I7STD3</accession>
<comment type="subunit">
    <text evidence="5">Subunit of the heterotrimeric GatCAB amidotransferase (AdT) complex, composed of A, B and C subunits.</text>
</comment>
<dbReference type="GO" id="GO:0050567">
    <property type="term" value="F:glutaminyl-tRNA synthase (glutamine-hydrolyzing) activity"/>
    <property type="evidence" value="ECO:0007669"/>
    <property type="project" value="UniProtKB-UniRule"/>
</dbReference>
<evidence type="ECO:0000313" key="8">
    <source>
        <dbReference type="Proteomes" id="UP000095284"/>
    </source>
</evidence>
<dbReference type="Proteomes" id="UP000659654">
    <property type="component" value="Unassembled WGS sequence"/>
</dbReference>
<dbReference type="InterPro" id="IPR006075">
    <property type="entry name" value="Asn/Gln-tRNA_Trfase_suB/E_cat"/>
</dbReference>
<dbReference type="InterPro" id="IPR004413">
    <property type="entry name" value="GatB"/>
</dbReference>
<dbReference type="eggNOG" id="KOG2438">
    <property type="taxonomic scope" value="Eukaryota"/>
</dbReference>
<protein>
    <recommendedName>
        <fullName evidence="5">Glutamyl-tRNA(Gln) amidotransferase subunit B, mitochondrial</fullName>
        <shortName evidence="5">Glu-AdT subunit B</shortName>
        <ecNumber evidence="5">6.3.5.-</ecNumber>
    </recommendedName>
</protein>
<dbReference type="PANTHER" id="PTHR11659:SF0">
    <property type="entry name" value="GLUTAMYL-TRNA(GLN) AMIDOTRANSFERASE SUBUNIT B, MITOCHONDRIAL"/>
    <property type="match status" value="1"/>
</dbReference>
<comment type="catalytic activity">
    <reaction evidence="5">
        <text>L-glutamyl-tRNA(Gln) + L-glutamine + ATP + H2O = L-glutaminyl-tRNA(Gln) + L-glutamate + ADP + phosphate + H(+)</text>
        <dbReference type="Rhea" id="RHEA:17521"/>
        <dbReference type="Rhea" id="RHEA-COMP:9681"/>
        <dbReference type="Rhea" id="RHEA-COMP:9684"/>
        <dbReference type="ChEBI" id="CHEBI:15377"/>
        <dbReference type="ChEBI" id="CHEBI:15378"/>
        <dbReference type="ChEBI" id="CHEBI:29985"/>
        <dbReference type="ChEBI" id="CHEBI:30616"/>
        <dbReference type="ChEBI" id="CHEBI:43474"/>
        <dbReference type="ChEBI" id="CHEBI:58359"/>
        <dbReference type="ChEBI" id="CHEBI:78520"/>
        <dbReference type="ChEBI" id="CHEBI:78521"/>
        <dbReference type="ChEBI" id="CHEBI:456216"/>
    </reaction>
</comment>
<dbReference type="PANTHER" id="PTHR11659">
    <property type="entry name" value="GLUTAMYL-TRNA GLN AMIDOTRANSFERASE SUBUNIT B MITOCHONDRIAL AND PROKARYOTIC PET112-RELATED"/>
    <property type="match status" value="1"/>
</dbReference>
<evidence type="ECO:0000313" key="9">
    <source>
        <dbReference type="Proteomes" id="UP000659654"/>
    </source>
</evidence>
<dbReference type="PROSITE" id="PS01234">
    <property type="entry name" value="GATB"/>
    <property type="match status" value="1"/>
</dbReference>
<evidence type="ECO:0000256" key="1">
    <source>
        <dbReference type="ARBA" id="ARBA00022598"/>
    </source>
</evidence>
<dbReference type="NCBIfam" id="NF004012">
    <property type="entry name" value="PRK05477.1-2"/>
    <property type="match status" value="1"/>
</dbReference>
<keyword evidence="1 5" id="KW-0436">Ligase</keyword>
<evidence type="ECO:0000259" key="6">
    <source>
        <dbReference type="Pfam" id="PF02934"/>
    </source>
</evidence>
<dbReference type="InterPro" id="IPR017959">
    <property type="entry name" value="Asn/Gln-tRNA_amidoTrfase_suB/E"/>
</dbReference>
<proteinExistence type="inferred from homology"/>
<dbReference type="OrthoDB" id="1722066at2759"/>
<reference evidence="10" key="1">
    <citation type="submission" date="2016-11" db="UniProtKB">
        <authorList>
            <consortium name="WormBaseParasite"/>
        </authorList>
    </citation>
    <scope>IDENTIFICATION</scope>
</reference>
<keyword evidence="3 5" id="KW-0067">ATP-binding</keyword>
<evidence type="ECO:0000313" key="10">
    <source>
        <dbReference type="WBParaSite" id="BXY_1630300.1"/>
    </source>
</evidence>
<keyword evidence="4 5" id="KW-0648">Protein biosynthesis</keyword>
<dbReference type="WBParaSite" id="BXY_1630300.1">
    <property type="protein sequence ID" value="BXY_1630300.1"/>
    <property type="gene ID" value="BXY_1630300"/>
</dbReference>
<dbReference type="Proteomes" id="UP000095284">
    <property type="component" value="Unplaced"/>
</dbReference>
<dbReference type="EMBL" id="CAJFDI010000003">
    <property type="protein sequence ID" value="CAD5221498.1"/>
    <property type="molecule type" value="Genomic_DNA"/>
</dbReference>
<reference evidence="7" key="2">
    <citation type="submission" date="2020-09" db="EMBL/GenBank/DDBJ databases">
        <authorList>
            <person name="Kikuchi T."/>
        </authorList>
    </citation>
    <scope>NUCLEOTIDE SEQUENCE</scope>
    <source>
        <strain evidence="7">Ka4C1</strain>
    </source>
</reference>
<comment type="function">
    <text evidence="5">Allows the formation of correctly charged Gln-tRNA(Gln) through the transamidation of misacylated Glu-tRNA(Gln) in the mitochondria. The reaction takes place in the presence of glutamine and ATP through an activated gamma-phospho-Glu-tRNA(Gln).</text>
</comment>
<name>A0A1I7STD3_BURXY</name>
<evidence type="ECO:0000256" key="4">
    <source>
        <dbReference type="ARBA" id="ARBA00022917"/>
    </source>
</evidence>
<dbReference type="AlphaFoldDB" id="A0A1I7STD3"/>